<protein>
    <submittedName>
        <fullName evidence="3">Uncharacterized protein</fullName>
    </submittedName>
</protein>
<feature type="transmembrane region" description="Helical" evidence="2">
    <location>
        <begin position="280"/>
        <end position="302"/>
    </location>
</feature>
<proteinExistence type="predicted"/>
<dbReference type="EMBL" id="BRXZ01000092">
    <property type="protein sequence ID" value="GMI04876.1"/>
    <property type="molecule type" value="Genomic_DNA"/>
</dbReference>
<gene>
    <name evidence="3" type="ORF">TrRE_jg5075</name>
</gene>
<comment type="caution">
    <text evidence="3">The sequence shown here is derived from an EMBL/GenBank/DDBJ whole genome shotgun (WGS) entry which is preliminary data.</text>
</comment>
<evidence type="ECO:0000313" key="4">
    <source>
        <dbReference type="Proteomes" id="UP001165082"/>
    </source>
</evidence>
<accession>A0A9W7CHU3</accession>
<feature type="transmembrane region" description="Helical" evidence="2">
    <location>
        <begin position="65"/>
        <end position="88"/>
    </location>
</feature>
<evidence type="ECO:0000313" key="3">
    <source>
        <dbReference type="EMBL" id="GMI04876.1"/>
    </source>
</evidence>
<feature type="region of interest" description="Disordered" evidence="1">
    <location>
        <begin position="185"/>
        <end position="212"/>
    </location>
</feature>
<dbReference type="Proteomes" id="UP001165082">
    <property type="component" value="Unassembled WGS sequence"/>
</dbReference>
<feature type="transmembrane region" description="Helical" evidence="2">
    <location>
        <begin position="443"/>
        <end position="465"/>
    </location>
</feature>
<feature type="compositionally biased region" description="Acidic residues" evidence="1">
    <location>
        <begin position="185"/>
        <end position="195"/>
    </location>
</feature>
<sequence>MFDEHGAENSKCDIPFGEFACLNLGGLPLILCTILLVLIIFILSLEQLFHHLRHKAEQSSFWKAFWKAFEGELTILGIVSFLLFLLAQGLRGGGEDESLENMVTLIEFVHIVLFVTMCLYLLLIAMAGNNAQQFVKVMRRQQAQFEKLQEAALDADTISWWEKLKLADCFIFNPHRQDIGDWAVGEEGEEEEEEDSRGGTVVASSSSSRMSAENGEGSSYAAFAMQIFELSTILKKRKRGARRYFSGSHLRVKSSKKKRSKRIEYIARCNSFMYIKLIHLGWRVWSVFLLTTILAAAIAGLWHKLSGNMTESTVNIFTDDPNNNELFTYVFQILGFVLIIFLNYAFHSLDATFVRLTGIAYDKKFSPKRSVSNSNDSRESNISMTEPFLSSLGEEIVTPIAKVPVYKGKSLWENCCPCFSSRANKDKYRSAFYFSAPDFTMRLYQVASLYLGLLISLFITVFMFVENSNNVFWTTLFPLLMTLSRFGFQSPKFSCLRYFGPLAPPEILDPLVAEAREKYAAGVRRINIASGDHEIIRKMYLIVLKKDSS</sequence>
<keyword evidence="4" id="KW-1185">Reference proteome</keyword>
<feature type="transmembrane region" description="Helical" evidence="2">
    <location>
        <begin position="326"/>
        <end position="346"/>
    </location>
</feature>
<dbReference type="AlphaFoldDB" id="A0A9W7CHU3"/>
<keyword evidence="2" id="KW-1133">Transmembrane helix</keyword>
<name>A0A9W7CHU3_9STRA</name>
<evidence type="ECO:0000256" key="1">
    <source>
        <dbReference type="SAM" id="MobiDB-lite"/>
    </source>
</evidence>
<organism evidence="3 4">
    <name type="scientific">Triparma retinervis</name>
    <dbReference type="NCBI Taxonomy" id="2557542"/>
    <lineage>
        <taxon>Eukaryota</taxon>
        <taxon>Sar</taxon>
        <taxon>Stramenopiles</taxon>
        <taxon>Ochrophyta</taxon>
        <taxon>Bolidophyceae</taxon>
        <taxon>Parmales</taxon>
        <taxon>Triparmaceae</taxon>
        <taxon>Triparma</taxon>
    </lineage>
</organism>
<feature type="transmembrane region" description="Helical" evidence="2">
    <location>
        <begin position="471"/>
        <end position="488"/>
    </location>
</feature>
<feature type="compositionally biased region" description="Low complexity" evidence="1">
    <location>
        <begin position="198"/>
        <end position="212"/>
    </location>
</feature>
<feature type="transmembrane region" description="Helical" evidence="2">
    <location>
        <begin position="25"/>
        <end position="45"/>
    </location>
</feature>
<keyword evidence="2" id="KW-0812">Transmembrane</keyword>
<keyword evidence="2" id="KW-0472">Membrane</keyword>
<reference evidence="3" key="1">
    <citation type="submission" date="2022-07" db="EMBL/GenBank/DDBJ databases">
        <title>Genome analysis of Parmales, a sister group of diatoms, reveals the evolutionary specialization of diatoms from phago-mixotrophs to photoautotrophs.</title>
        <authorList>
            <person name="Ban H."/>
            <person name="Sato S."/>
            <person name="Yoshikawa S."/>
            <person name="Kazumasa Y."/>
            <person name="Nakamura Y."/>
            <person name="Ichinomiya M."/>
            <person name="Saitoh K."/>
            <person name="Sato N."/>
            <person name="Blanc-Mathieu R."/>
            <person name="Endo H."/>
            <person name="Kuwata A."/>
            <person name="Ogata H."/>
        </authorList>
    </citation>
    <scope>NUCLEOTIDE SEQUENCE</scope>
</reference>
<feature type="transmembrane region" description="Helical" evidence="2">
    <location>
        <begin position="108"/>
        <end position="131"/>
    </location>
</feature>
<evidence type="ECO:0000256" key="2">
    <source>
        <dbReference type="SAM" id="Phobius"/>
    </source>
</evidence>